<dbReference type="Pfam" id="PF04235">
    <property type="entry name" value="DUF418"/>
    <property type="match status" value="1"/>
</dbReference>
<dbReference type="InterPro" id="IPR052529">
    <property type="entry name" value="Bact_Transport_Assoc"/>
</dbReference>
<gene>
    <name evidence="3" type="ORF">SAMN05216362_103100</name>
</gene>
<organism evidence="3 4">
    <name type="scientific">Piscibacillus halophilus</name>
    <dbReference type="NCBI Taxonomy" id="571933"/>
    <lineage>
        <taxon>Bacteria</taxon>
        <taxon>Bacillati</taxon>
        <taxon>Bacillota</taxon>
        <taxon>Bacilli</taxon>
        <taxon>Bacillales</taxon>
        <taxon>Bacillaceae</taxon>
        <taxon>Piscibacillus</taxon>
    </lineage>
</organism>
<accession>A0A1H9B0M6</accession>
<feature type="transmembrane region" description="Helical" evidence="1">
    <location>
        <begin position="245"/>
        <end position="263"/>
    </location>
</feature>
<dbReference type="STRING" id="571933.SAMN05216362_103100"/>
<proteinExistence type="predicted"/>
<keyword evidence="1" id="KW-1133">Transmembrane helix</keyword>
<keyword evidence="1" id="KW-0812">Transmembrane</keyword>
<evidence type="ECO:0000313" key="3">
    <source>
        <dbReference type="EMBL" id="SEP82524.1"/>
    </source>
</evidence>
<evidence type="ECO:0000256" key="1">
    <source>
        <dbReference type="SAM" id="Phobius"/>
    </source>
</evidence>
<evidence type="ECO:0000259" key="2">
    <source>
        <dbReference type="Pfam" id="PF04235"/>
    </source>
</evidence>
<feature type="transmembrane region" description="Helical" evidence="1">
    <location>
        <begin position="20"/>
        <end position="41"/>
    </location>
</feature>
<protein>
    <recommendedName>
        <fullName evidence="2">DUF418 domain-containing protein</fullName>
    </recommendedName>
</protein>
<reference evidence="3 4" key="1">
    <citation type="submission" date="2016-10" db="EMBL/GenBank/DDBJ databases">
        <authorList>
            <person name="de Groot N.N."/>
        </authorList>
    </citation>
    <scope>NUCLEOTIDE SEQUENCE [LARGE SCALE GENOMIC DNA]</scope>
    <source>
        <strain evidence="3 4">DSM 21633</strain>
    </source>
</reference>
<dbReference type="OrthoDB" id="9807744at2"/>
<dbReference type="EMBL" id="FOES01000003">
    <property type="protein sequence ID" value="SEP82524.1"/>
    <property type="molecule type" value="Genomic_DNA"/>
</dbReference>
<name>A0A1H9B0M6_9BACI</name>
<feature type="transmembrane region" description="Helical" evidence="1">
    <location>
        <begin position="61"/>
        <end position="80"/>
    </location>
</feature>
<dbReference type="PANTHER" id="PTHR30590">
    <property type="entry name" value="INNER MEMBRANE PROTEIN"/>
    <property type="match status" value="1"/>
</dbReference>
<feature type="transmembrane region" description="Helical" evidence="1">
    <location>
        <begin position="207"/>
        <end position="224"/>
    </location>
</feature>
<dbReference type="Proteomes" id="UP000199427">
    <property type="component" value="Unassembled WGS sequence"/>
</dbReference>
<feature type="transmembrane region" description="Helical" evidence="1">
    <location>
        <begin position="146"/>
        <end position="164"/>
    </location>
</feature>
<evidence type="ECO:0000313" key="4">
    <source>
        <dbReference type="Proteomes" id="UP000199427"/>
    </source>
</evidence>
<keyword evidence="1" id="KW-0472">Membrane</keyword>
<dbReference type="AlphaFoldDB" id="A0A1H9B0M6"/>
<feature type="transmembrane region" description="Helical" evidence="1">
    <location>
        <begin position="275"/>
        <end position="293"/>
    </location>
</feature>
<feature type="transmembrane region" description="Helical" evidence="1">
    <location>
        <begin position="101"/>
        <end position="117"/>
    </location>
</feature>
<feature type="transmembrane region" description="Helical" evidence="1">
    <location>
        <begin position="338"/>
        <end position="357"/>
    </location>
</feature>
<feature type="domain" description="DUF418" evidence="2">
    <location>
        <begin position="228"/>
        <end position="380"/>
    </location>
</feature>
<dbReference type="RefSeq" id="WP_091772509.1">
    <property type="nucleotide sequence ID" value="NZ_CAESCL010000031.1"/>
</dbReference>
<feature type="transmembrane region" description="Helical" evidence="1">
    <location>
        <begin position="313"/>
        <end position="332"/>
    </location>
</feature>
<sequence length="390" mass="44720">MQPLNPTNNRIESIDTVRGFSLLGILIVNLLSFHSPHFIYGGLKDFYGNGFDALSLAFIDIFAQASFYPLFSMLFGVGIYMMYEKLEQRGAKTMSIIRRRMLILSIFGLIHGLFIWYGDILLTYGIVGFISLLFLKKTIQSLVKWSFSLLLSVSAILVLLVFPVRNELEEISVNHQGIQAAYDNYTGTLLSALNQNIADWVYSNDPFTWIFSIFTILPMFLLGMMIQKNGWTRDPKASSSSINRWLIGAFTLFVLFKIGPYFFGNPLWFESAQDTIGGSALSVFYFLGALVLFNRRNFHWLKGILSKVGKLSLTNYLMQSLLGIVIFYGFGLNLYGKLHAFTLITLAILLFSVQILFSHWYVKRFRFGPFEWIYRSLTYRQKQPFVKKGD</sequence>
<feature type="transmembrane region" description="Helical" evidence="1">
    <location>
        <begin position="123"/>
        <end position="139"/>
    </location>
</feature>
<dbReference type="PANTHER" id="PTHR30590:SF2">
    <property type="entry name" value="INNER MEMBRANE PROTEIN"/>
    <property type="match status" value="1"/>
</dbReference>
<dbReference type="InterPro" id="IPR007349">
    <property type="entry name" value="DUF418"/>
</dbReference>
<keyword evidence="4" id="KW-1185">Reference proteome</keyword>